<dbReference type="Proteomes" id="UP000595140">
    <property type="component" value="Unassembled WGS sequence"/>
</dbReference>
<evidence type="ECO:0000313" key="2">
    <source>
        <dbReference type="EMBL" id="VFQ69556.1"/>
    </source>
</evidence>
<accession>A0A484L0K6</accession>
<reference evidence="2 3" key="1">
    <citation type="submission" date="2018-04" db="EMBL/GenBank/DDBJ databases">
        <authorList>
            <person name="Vogel A."/>
        </authorList>
    </citation>
    <scope>NUCLEOTIDE SEQUENCE [LARGE SCALE GENOMIC DNA]</scope>
</reference>
<feature type="compositionally biased region" description="Basic and acidic residues" evidence="1">
    <location>
        <begin position="63"/>
        <end position="75"/>
    </location>
</feature>
<dbReference type="EMBL" id="OOIL02000802">
    <property type="protein sequence ID" value="VFQ69556.1"/>
    <property type="molecule type" value="Genomic_DNA"/>
</dbReference>
<dbReference type="AlphaFoldDB" id="A0A484L0K6"/>
<gene>
    <name evidence="2" type="ORF">CCAM_LOCUS11332</name>
</gene>
<protein>
    <submittedName>
        <fullName evidence="2">Uncharacterized protein</fullName>
    </submittedName>
</protein>
<sequence length="75" mass="7663">MVATAIAVMMGLEQLWWRGMVEMVGEWIDGGADGNGGAGGEEERGHGRGGGGDLMVAGAGLGKEGERGILENLHP</sequence>
<evidence type="ECO:0000256" key="1">
    <source>
        <dbReference type="SAM" id="MobiDB-lite"/>
    </source>
</evidence>
<organism evidence="2 3">
    <name type="scientific">Cuscuta campestris</name>
    <dbReference type="NCBI Taxonomy" id="132261"/>
    <lineage>
        <taxon>Eukaryota</taxon>
        <taxon>Viridiplantae</taxon>
        <taxon>Streptophyta</taxon>
        <taxon>Embryophyta</taxon>
        <taxon>Tracheophyta</taxon>
        <taxon>Spermatophyta</taxon>
        <taxon>Magnoliopsida</taxon>
        <taxon>eudicotyledons</taxon>
        <taxon>Gunneridae</taxon>
        <taxon>Pentapetalae</taxon>
        <taxon>asterids</taxon>
        <taxon>lamiids</taxon>
        <taxon>Solanales</taxon>
        <taxon>Convolvulaceae</taxon>
        <taxon>Cuscuteae</taxon>
        <taxon>Cuscuta</taxon>
        <taxon>Cuscuta subgen. Grammica</taxon>
        <taxon>Cuscuta sect. Cleistogrammica</taxon>
    </lineage>
</organism>
<evidence type="ECO:0000313" key="3">
    <source>
        <dbReference type="Proteomes" id="UP000595140"/>
    </source>
</evidence>
<feature type="region of interest" description="Disordered" evidence="1">
    <location>
        <begin position="31"/>
        <end position="75"/>
    </location>
</feature>
<keyword evidence="3" id="KW-1185">Reference proteome</keyword>
<name>A0A484L0K6_9ASTE</name>
<proteinExistence type="predicted"/>